<dbReference type="OrthoDB" id="9781845at2"/>
<evidence type="ECO:0000256" key="3">
    <source>
        <dbReference type="ARBA" id="ARBA00022692"/>
    </source>
</evidence>
<keyword evidence="9" id="KW-1185">Reference proteome</keyword>
<dbReference type="InterPro" id="IPR004010">
    <property type="entry name" value="Double_Cache_2"/>
</dbReference>
<organism evidence="8 9">
    <name type="scientific">Marichromatium purpuratum 984</name>
    <dbReference type="NCBI Taxonomy" id="765910"/>
    <lineage>
        <taxon>Bacteria</taxon>
        <taxon>Pseudomonadati</taxon>
        <taxon>Pseudomonadota</taxon>
        <taxon>Gammaproteobacteria</taxon>
        <taxon>Chromatiales</taxon>
        <taxon>Chromatiaceae</taxon>
        <taxon>Marichromatium</taxon>
    </lineage>
</organism>
<dbReference type="HOGENOM" id="CLU_081845_2_1_6"/>
<keyword evidence="2" id="KW-1003">Cell membrane</keyword>
<evidence type="ECO:0000256" key="6">
    <source>
        <dbReference type="SAM" id="SignalP"/>
    </source>
</evidence>
<dbReference type="EMBL" id="CP007031">
    <property type="protein sequence ID" value="AHF02477.1"/>
    <property type="molecule type" value="Genomic_DNA"/>
</dbReference>
<keyword evidence="6" id="KW-0732">Signal</keyword>
<keyword evidence="8" id="KW-0418">Kinase</keyword>
<evidence type="ECO:0000256" key="5">
    <source>
        <dbReference type="ARBA" id="ARBA00023136"/>
    </source>
</evidence>
<evidence type="ECO:0000256" key="1">
    <source>
        <dbReference type="ARBA" id="ARBA00004651"/>
    </source>
</evidence>
<keyword evidence="5" id="KW-0472">Membrane</keyword>
<dbReference type="GO" id="GO:0016301">
    <property type="term" value="F:kinase activity"/>
    <property type="evidence" value="ECO:0007669"/>
    <property type="project" value="UniProtKB-KW"/>
</dbReference>
<evidence type="ECO:0000256" key="2">
    <source>
        <dbReference type="ARBA" id="ARBA00022475"/>
    </source>
</evidence>
<keyword evidence="8" id="KW-0808">Transferase</keyword>
<name>W0DVK6_MARPU</name>
<dbReference type="GO" id="GO:0005886">
    <property type="term" value="C:plasma membrane"/>
    <property type="evidence" value="ECO:0007669"/>
    <property type="project" value="UniProtKB-SubCell"/>
</dbReference>
<evidence type="ECO:0000256" key="4">
    <source>
        <dbReference type="ARBA" id="ARBA00022989"/>
    </source>
</evidence>
<dbReference type="AlphaFoldDB" id="W0DVK6"/>
<reference evidence="8 9" key="1">
    <citation type="submission" date="2013-12" db="EMBL/GenBank/DDBJ databases">
        <authorList>
            <consortium name="DOE Joint Genome Institute"/>
            <person name="Bryant D.A."/>
            <person name="Huntemann M."/>
            <person name="Han J."/>
            <person name="Chen A."/>
            <person name="Kyrpides N."/>
            <person name="Mavromatis K."/>
            <person name="Markowitz V."/>
            <person name="Palaniappan K."/>
            <person name="Ivanova N."/>
            <person name="Schaumberg A."/>
            <person name="Pati A."/>
            <person name="Liolios K."/>
            <person name="Nordberg H.P."/>
            <person name="Cantor M.N."/>
            <person name="Hua S.X."/>
            <person name="Woyke T."/>
        </authorList>
    </citation>
    <scope>NUCLEOTIDE SEQUENCE [LARGE SCALE GENOMIC DNA]</scope>
    <source>
        <strain evidence="8 9">984</strain>
    </source>
</reference>
<protein>
    <submittedName>
        <fullName evidence="8">Histidine kinase</fullName>
    </submittedName>
</protein>
<dbReference type="Proteomes" id="UP000005275">
    <property type="component" value="Chromosome"/>
</dbReference>
<dbReference type="STRING" id="765910.MARPU_00375"/>
<keyword evidence="3" id="KW-0812">Transmembrane</keyword>
<dbReference type="eggNOG" id="COG4564">
    <property type="taxonomic scope" value="Bacteria"/>
</dbReference>
<feature type="domain" description="Single Cache" evidence="7">
    <location>
        <begin position="26"/>
        <end position="104"/>
    </location>
</feature>
<accession>W0DVK6</accession>
<keyword evidence="4" id="KW-1133">Transmembrane helix</keyword>
<feature type="chain" id="PRO_5004787281" evidence="6">
    <location>
        <begin position="22"/>
        <end position="152"/>
    </location>
</feature>
<dbReference type="SMART" id="SM01049">
    <property type="entry name" value="Cache_2"/>
    <property type="match status" value="1"/>
</dbReference>
<comment type="subcellular location">
    <subcellularLocation>
        <location evidence="1">Cell membrane</location>
        <topology evidence="1">Multi-pass membrane protein</topology>
    </subcellularLocation>
</comment>
<gene>
    <name evidence="8" type="ORF">MARPU_00375</name>
</gene>
<dbReference type="Gene3D" id="3.30.450.20">
    <property type="entry name" value="PAS domain"/>
    <property type="match status" value="1"/>
</dbReference>
<evidence type="ECO:0000313" key="9">
    <source>
        <dbReference type="Proteomes" id="UP000005275"/>
    </source>
</evidence>
<dbReference type="InterPro" id="IPR033480">
    <property type="entry name" value="sCache_2"/>
</dbReference>
<evidence type="ECO:0000313" key="8">
    <source>
        <dbReference type="EMBL" id="AHF02477.1"/>
    </source>
</evidence>
<dbReference type="Pfam" id="PF08269">
    <property type="entry name" value="dCache_2"/>
    <property type="match status" value="1"/>
</dbReference>
<evidence type="ECO:0000259" key="7">
    <source>
        <dbReference type="SMART" id="SM01049"/>
    </source>
</evidence>
<dbReference type="KEGG" id="mpur:MARPU_00375"/>
<proteinExistence type="predicted"/>
<sequence>MTRALFAGSLALALLTPQVFAATPDMATPEEAKALSEQAHQAVESQGAEAAFATFAAEDGGFRDRDLYVFCMDLEGEMLAHPLKPELVGKNLIDFDKYGDTLFRDMIETVKDSGEGWVDYRWPYPGSDEIRDKATYVIGNDAGFFCGVGAYR</sequence>
<dbReference type="RefSeq" id="WP_005222106.1">
    <property type="nucleotide sequence ID" value="NZ_CP007031.1"/>
</dbReference>
<feature type="signal peptide" evidence="6">
    <location>
        <begin position="1"/>
        <end position="21"/>
    </location>
</feature>